<dbReference type="InterPro" id="IPR028236">
    <property type="entry name" value="CPLANE1"/>
</dbReference>
<gene>
    <name evidence="2" type="ORF">PAL_GLEAN10006150</name>
</gene>
<dbReference type="SUPFAM" id="SSF50978">
    <property type="entry name" value="WD40 repeat-like"/>
    <property type="match status" value="1"/>
</dbReference>
<organism evidence="2 3">
    <name type="scientific">Pteropus alecto</name>
    <name type="common">Black flying fox</name>
    <dbReference type="NCBI Taxonomy" id="9402"/>
    <lineage>
        <taxon>Eukaryota</taxon>
        <taxon>Metazoa</taxon>
        <taxon>Chordata</taxon>
        <taxon>Craniata</taxon>
        <taxon>Vertebrata</taxon>
        <taxon>Euteleostomi</taxon>
        <taxon>Mammalia</taxon>
        <taxon>Eutheria</taxon>
        <taxon>Laurasiatheria</taxon>
        <taxon>Chiroptera</taxon>
        <taxon>Yinpterochiroptera</taxon>
        <taxon>Pteropodoidea</taxon>
        <taxon>Pteropodidae</taxon>
        <taxon>Pteropodinae</taxon>
        <taxon>Pteropus</taxon>
    </lineage>
</organism>
<feature type="compositionally biased region" description="Polar residues" evidence="1">
    <location>
        <begin position="1945"/>
        <end position="1956"/>
    </location>
</feature>
<dbReference type="InParanoid" id="L5K6G1"/>
<reference evidence="3" key="1">
    <citation type="journal article" date="2013" name="Science">
        <title>Comparative analysis of bat genomes provides insight into the evolution of flight and immunity.</title>
        <authorList>
            <person name="Zhang G."/>
            <person name="Cowled C."/>
            <person name="Shi Z."/>
            <person name="Huang Z."/>
            <person name="Bishop-Lilly K.A."/>
            <person name="Fang X."/>
            <person name="Wynne J.W."/>
            <person name="Xiong Z."/>
            <person name="Baker M.L."/>
            <person name="Zhao W."/>
            <person name="Tachedjian M."/>
            <person name="Zhu Y."/>
            <person name="Zhou P."/>
            <person name="Jiang X."/>
            <person name="Ng J."/>
            <person name="Yang L."/>
            <person name="Wu L."/>
            <person name="Xiao J."/>
            <person name="Feng Y."/>
            <person name="Chen Y."/>
            <person name="Sun X."/>
            <person name="Zhang Y."/>
            <person name="Marsh G.A."/>
            <person name="Crameri G."/>
            <person name="Broder C.C."/>
            <person name="Frey K.G."/>
            <person name="Wang L.F."/>
            <person name="Wang J."/>
        </authorList>
    </citation>
    <scope>NUCLEOTIDE SEQUENCE [LARGE SCALE GENOMIC DNA]</scope>
</reference>
<dbReference type="PANTHER" id="PTHR14492">
    <property type="entry name" value="JBTS17"/>
    <property type="match status" value="1"/>
</dbReference>
<feature type="region of interest" description="Disordered" evidence="1">
    <location>
        <begin position="2572"/>
        <end position="2611"/>
    </location>
</feature>
<feature type="compositionally biased region" description="Basic and acidic residues" evidence="1">
    <location>
        <begin position="2307"/>
        <end position="2317"/>
    </location>
</feature>
<accession>L5K6G1</accession>
<protein>
    <recommendedName>
        <fullName evidence="4">Ciliogenesis and planar polarity effector 1</fullName>
    </recommendedName>
</protein>
<feature type="compositionally biased region" description="Basic and acidic residues" evidence="1">
    <location>
        <begin position="2325"/>
        <end position="2337"/>
    </location>
</feature>
<evidence type="ECO:0008006" key="4">
    <source>
        <dbReference type="Google" id="ProtNLM"/>
    </source>
</evidence>
<dbReference type="InterPro" id="IPR036322">
    <property type="entry name" value="WD40_repeat_dom_sf"/>
</dbReference>
<feature type="region of interest" description="Disordered" evidence="1">
    <location>
        <begin position="1856"/>
        <end position="1893"/>
    </location>
</feature>
<evidence type="ECO:0000256" key="1">
    <source>
        <dbReference type="SAM" id="MobiDB-lite"/>
    </source>
</evidence>
<feature type="region of interest" description="Disordered" evidence="1">
    <location>
        <begin position="2104"/>
        <end position="2139"/>
    </location>
</feature>
<evidence type="ECO:0000313" key="3">
    <source>
        <dbReference type="Proteomes" id="UP000010552"/>
    </source>
</evidence>
<dbReference type="EMBL" id="KB031034">
    <property type="protein sequence ID" value="ELK06073.1"/>
    <property type="molecule type" value="Genomic_DNA"/>
</dbReference>
<dbReference type="Proteomes" id="UP000010552">
    <property type="component" value="Unassembled WGS sequence"/>
</dbReference>
<feature type="compositionally biased region" description="Polar residues" evidence="1">
    <location>
        <begin position="2023"/>
        <end position="2043"/>
    </location>
</feature>
<dbReference type="GO" id="GO:0060271">
    <property type="term" value="P:cilium assembly"/>
    <property type="evidence" value="ECO:0007669"/>
    <property type="project" value="TreeGrafter"/>
</dbReference>
<feature type="region of interest" description="Disordered" evidence="1">
    <location>
        <begin position="2802"/>
        <end position="2825"/>
    </location>
</feature>
<feature type="compositionally biased region" description="Basic and acidic residues" evidence="1">
    <location>
        <begin position="2588"/>
        <end position="2604"/>
    </location>
</feature>
<dbReference type="GO" id="GO:0035869">
    <property type="term" value="C:ciliary transition zone"/>
    <property type="evidence" value="ECO:0007669"/>
    <property type="project" value="TreeGrafter"/>
</dbReference>
<dbReference type="Pfam" id="PF15392">
    <property type="entry name" value="Joubert"/>
    <property type="match status" value="1"/>
</dbReference>
<feature type="region of interest" description="Disordered" evidence="1">
    <location>
        <begin position="2307"/>
        <end position="2357"/>
    </location>
</feature>
<sequence>MEIRLEVLTSTSIKQKKPWPRVSWLGQENEAVFLLDGKFINEINLLSGRTKKKIPSLQPLLKDVIVLTTSSNDAWLAGVLTTGELFLWNKDQDCLKTIQAPEKPKEMIQTAVASGLRLYLYVSGNGKRVLLITLSGYIFLWEYLEFKNILTSKHPSLMGQWSQIIPKESAHLPSVEDKEAVVHAVFIKNEATQVLFINTLNFVTLCGSLKGCSNKNPVVPATLIRSYWVGDISWTHDSLFLACVLKRGSLVLLTCQGELLTLITFGCSVEFGPAEFIPLHPLITYRPQQFTFQDLNTVDSSASDSDPMRQRFSVKAHSRLPYLIISDGYMVTTLRFHDNLSPSVLMRSLLLDSAQRLEKTYQSVLLSKPKGKGLNLRSLDSLRSSLLKHQENESSADSSVPRFLQVEETMKLNEKTDLQDFEAEETNEAIHFPNNLLSFWNQKSGPLFSSAKEGKLEFASMFDTIHAKDNAEETDRTITELHSVQKNLLAAWTIGISKSVTEKKSMLNYTVVCITHFFYILQFIKCPFPKLDLFLSKSPRHNAWVLCIFQLFHQCLSIQYWDMRYKQDVGHLVKLTSNTVTLLLTQQQRGHLFSERLLACFHLLRMVADNLNGVYNLHPEVISASTDGSRTTNQDSLMVPIFQIFQDSGSQANWSWNSSFKIRPQVVNLVQQPGHRLIVLWRVLYEKTLWYQTQLSQRVPEGDQQLTEKMTHEASTVKSLLCHIQANLQTAGVCLNKTLELKSINGEECFLLGSYEKSVQLWKKALQETQENAPEQPHGEFGMTADIHPEAAVRVIQSMARFMAAYFTNELLCILPPHNVNVLPPLHIKTEQSLRFIPLQHSKVASVVRDQHLSDVWTVEYALELLFIGGLVPEAVWLTHKLGDWKTSVSIGLAFQLFCKLDSSFTRSKKKGQNLPLNMTPTQIFQEKLQCFLGQPASLESKNEMGAKYKQFTDPIEEEDANLLFSSVQEVLKAAVMADADILSETFQLLINSAKDFSKRLWGLVPVGLYLPAPPLYCPQPAVLSEEDGDDLFLKTEKDNRQKVSGILQRVLLLFRAAQCSFPVAQWYILQLRWARKVMQKIRMKGSLPSLSPFPQSLLNYCKGGVAFFRPGATGDHKLDEVSIKAIGCFRELCALCWMLHIRDKLSYSCRQYQKARENVEGKKDLEVEFDSCMVEHCLSAVEWACRMLPFSRFSNIEELIQDLILSLIGELPPIRKVAEIFVKAFPNPEDIRVPLREKYHSLHQRLRHCVVKGPQTEEMMSVIMHSVHKVRVKALKRVQRNIGSFEMNIWEPIEEEKPAEVPGFDRFSLGTSLSRSTLTELGSSVVHSDADTADTFSEALSVEEKSRIHFYQRNSANRVELALIGKPNDKKKICNQKENPKRKEDHEKLLQNALPIIGVWEFERDDDEYIKFLDLFLSYVLERDLLGSKGPGIPFLTSFSGHLREHELNSLLFDVHTTLKRRQGKTKSQNIFRAGSCFVLAPEFNESEKSESQALSASVLVNQRIRPFLENPLNEVNKNEIVCFKRKVGLFGLKEKSVYRIQDDSAEKPLIQRLSNHSFRTPKSVKTRRYIFKAIQCNDVNPQEDLPLELDGTFGSIRRLLEWMIRWSDRRLLCDSSLTESSCEYSPVIRVKTSTAAILTSLWLLEQPYFATYNAKTAIIKVQENHYTESQSGPSVESDCKTDVGCSVAVSTQGGPEERNDQNEYCQSILIRMPTEAENPEIKETNDEIISVTGDTEKERIGIDEDLLEVETFTQEEVNTYLSVYEEDAKEPVESLKSLSIAIDMQTLPQPSEEHSTEGVQCPRESLETYMEQKSTGQKGMIEDFSNPEHALPHSFCVDTSSEVSSAQISAFKDKSSSVPPLVSNGVDVASQTPPPAPQQTQRTEPRVRLPDSSDSVRQMLEDEMFKLVQLQQINFMSLMQIVGSSFANLPDIHQLLQQSQTMHLAGSQVSNPARGSSDVEDARRNVKERFSIRPQSLGGEHMREPGTNGPHCPKGIVQSDQNSNGKSQNVPHGSVPCQLAGQPQNGGLPPASQSLPTTSLSSAPAGNTHLYLLSLSSAIPKTPRLIPAAKAFRPGDGFPLLQFQPKHEFKPLSFHTERVPQVPFRPPPQPREAWGSSDSLHSPLPQRGMHTTSASHLNLSQYDTEAIKKAVEQKKWEKTVNTEIPKHINSDQYMGQEDLTPQQDSSIFVKPEKLFNVKPGPLEISPQNSFGLPLLHLQLQPPNVFSSVSRASVTVPSIPISTVAEERKYPKLLLLHSYLSQENMYKTPQLIPLENLLAFKQSQQKLTHLFEQGDSEHHQLLKVKIEPSKVRQGKDSKKRQQRRRAEKELQEERSEKLKRKPSVTFQPEDSIINDDDSEILVKPKEQHEHHGSQPLDDFEIPFEMLKDDVTTSAGLHFMASVRKKAIGCQDASTNTDPDKEAASQEVVFECHKNQQIISSASECEPLNVPQQLAPDVCLNLKLSTEISERPLSPSASDKVGHTYINVIDIEADDLEELPFREEPSDDIIRQHLEVPSSAELHYMATSVTSAVPLRNFKSQESDSSAVDLFIKPAKVSPSSLDRRSWRAGITKAKEPGIASPTSSEIQQDKDMPKPEFRFKEQSSESDAAEDYQLPADLLQEPLQDVFAARPAAPSSAACHLEHLTSKLLEIDEQLLAIQNIAENIEQDFPRRGMLERHYDKFEPVDHIELSPGPESEKTLASKTISIPKEGTATFTVQKKAGGARVAVRKAVQCPVAFPKGSPASCRGPQHTKKHGSVGLAPQTREVCIEYEREETVVSPWMLPADIHKILHETHNSFLQDLSQTEEESEPPFGVGGTDSVSESTGSILSKLDWNAIEDMVTGVEDESLSAQWALGL</sequence>
<dbReference type="STRING" id="9402.L5K6G1"/>
<name>L5K6G1_PTEAL</name>
<keyword evidence="3" id="KW-1185">Reference proteome</keyword>
<feature type="region of interest" description="Disordered" evidence="1">
    <location>
        <begin position="2741"/>
        <end position="2760"/>
    </location>
</feature>
<proteinExistence type="predicted"/>
<dbReference type="eggNOG" id="ENOG502QRD2">
    <property type="taxonomic scope" value="Eukaryota"/>
</dbReference>
<evidence type="ECO:0000313" key="2">
    <source>
        <dbReference type="EMBL" id="ELK06073.1"/>
    </source>
</evidence>
<feature type="compositionally biased region" description="Basic and acidic residues" evidence="1">
    <location>
        <begin position="1962"/>
        <end position="1973"/>
    </location>
</feature>
<dbReference type="PANTHER" id="PTHR14492:SF4">
    <property type="entry name" value="CILIOGENESIS AND PLANAR POLARITY EFFECTOR 1"/>
    <property type="match status" value="1"/>
</dbReference>
<feature type="region of interest" description="Disordered" evidence="1">
    <location>
        <begin position="1945"/>
        <end position="2043"/>
    </location>
</feature>
<dbReference type="FunCoup" id="L5K6G1">
    <property type="interactions" value="1237"/>
</dbReference>
<feature type="compositionally biased region" description="Polar residues" evidence="1">
    <location>
        <begin position="2000"/>
        <end position="2013"/>
    </location>
</feature>